<evidence type="ECO:0000256" key="9">
    <source>
        <dbReference type="ARBA" id="ARBA00040965"/>
    </source>
</evidence>
<dbReference type="GO" id="GO:0004660">
    <property type="term" value="F:protein farnesyltransferase activity"/>
    <property type="evidence" value="ECO:0007669"/>
    <property type="project" value="UniProtKB-EC"/>
</dbReference>
<evidence type="ECO:0000256" key="10">
    <source>
        <dbReference type="ARBA" id="ARBA00041392"/>
    </source>
</evidence>
<evidence type="ECO:0000256" key="3">
    <source>
        <dbReference type="ARBA" id="ARBA00012700"/>
    </source>
</evidence>
<dbReference type="GO" id="GO:0004662">
    <property type="term" value="F:CAAX-protein geranylgeranyltransferase activity"/>
    <property type="evidence" value="ECO:0007669"/>
    <property type="project" value="UniProtKB-EC"/>
</dbReference>
<evidence type="ECO:0000256" key="13">
    <source>
        <dbReference type="ARBA" id="ARBA00043219"/>
    </source>
</evidence>
<accession>A0A8S2S7Q8</accession>
<comment type="similarity">
    <text evidence="2">Belongs to the protein prenyltransferase subunit alpha family.</text>
</comment>
<dbReference type="PROSITE" id="PS51147">
    <property type="entry name" value="PFTA"/>
    <property type="match status" value="1"/>
</dbReference>
<dbReference type="GO" id="GO:0005965">
    <property type="term" value="C:protein farnesyltransferase complex"/>
    <property type="evidence" value="ECO:0007669"/>
    <property type="project" value="TreeGrafter"/>
</dbReference>
<proteinExistence type="inferred from homology"/>
<protein>
    <recommendedName>
        <fullName evidence="9">Protein farnesyltransferase/geranylgeranyltransferase type-1 subunit alpha</fullName>
        <ecNumber evidence="4">2.5.1.58</ecNumber>
        <ecNumber evidence="3">2.5.1.59</ecNumber>
    </recommendedName>
    <alternativeName>
        <fullName evidence="12">CAAX farnesyltransferase subunit alpha</fullName>
    </alternativeName>
    <alternativeName>
        <fullName evidence="11">FTase-alpha</fullName>
    </alternativeName>
    <alternativeName>
        <fullName evidence="10">Ras proteins prenyltransferase subunit alpha</fullName>
    </alternativeName>
    <alternativeName>
        <fullName evidence="13">Type I protein geranyl-geranyltransferase subunit alpha</fullName>
    </alternativeName>
</protein>
<reference evidence="15" key="1">
    <citation type="submission" date="2021-02" db="EMBL/GenBank/DDBJ databases">
        <authorList>
            <person name="Nowell W R."/>
        </authorList>
    </citation>
    <scope>NUCLEOTIDE SEQUENCE</scope>
</reference>
<gene>
    <name evidence="14" type="ORF">OVA965_LOCUS33029</name>
    <name evidence="15" type="ORF">TMI583_LOCUS33908</name>
</gene>
<evidence type="ECO:0000256" key="5">
    <source>
        <dbReference type="ARBA" id="ARBA00022602"/>
    </source>
</evidence>
<evidence type="ECO:0000256" key="11">
    <source>
        <dbReference type="ARBA" id="ARBA00042436"/>
    </source>
</evidence>
<dbReference type="Proteomes" id="UP000682733">
    <property type="component" value="Unassembled WGS sequence"/>
</dbReference>
<keyword evidence="5" id="KW-0637">Prenyltransferase</keyword>
<sequence>MSDSETDPEDSNVNYIPYSQRPEWSDIEPLKQNDGPYSVVRIAYTEKFSETFDYIRACMQKDEMSQRALELTKDACQLNPANYTVWCYRRKLLFHLNSDLNEELIFIGQLIREHQKNYQVNVR</sequence>
<keyword evidence="8" id="KW-0460">Magnesium</keyword>
<dbReference type="Gene3D" id="1.25.40.120">
    <property type="entry name" value="Protein prenylyltransferase"/>
    <property type="match status" value="1"/>
</dbReference>
<dbReference type="SUPFAM" id="SSF48439">
    <property type="entry name" value="Protein prenylyltransferase"/>
    <property type="match status" value="1"/>
</dbReference>
<dbReference type="EC" id="2.5.1.59" evidence="3"/>
<comment type="caution">
    <text evidence="15">The sequence shown here is derived from an EMBL/GenBank/DDBJ whole genome shotgun (WGS) entry which is preliminary data.</text>
</comment>
<organism evidence="15 16">
    <name type="scientific">Didymodactylos carnosus</name>
    <dbReference type="NCBI Taxonomy" id="1234261"/>
    <lineage>
        <taxon>Eukaryota</taxon>
        <taxon>Metazoa</taxon>
        <taxon>Spiralia</taxon>
        <taxon>Gnathifera</taxon>
        <taxon>Rotifera</taxon>
        <taxon>Eurotatoria</taxon>
        <taxon>Bdelloidea</taxon>
        <taxon>Philodinida</taxon>
        <taxon>Philodinidae</taxon>
        <taxon>Didymodactylos</taxon>
    </lineage>
</organism>
<keyword evidence="7" id="KW-0677">Repeat</keyword>
<evidence type="ECO:0000256" key="8">
    <source>
        <dbReference type="ARBA" id="ARBA00022842"/>
    </source>
</evidence>
<evidence type="ECO:0000256" key="2">
    <source>
        <dbReference type="ARBA" id="ARBA00006734"/>
    </source>
</evidence>
<evidence type="ECO:0000313" key="14">
    <source>
        <dbReference type="EMBL" id="CAF1400712.1"/>
    </source>
</evidence>
<evidence type="ECO:0000313" key="15">
    <source>
        <dbReference type="EMBL" id="CAF4208070.1"/>
    </source>
</evidence>
<dbReference type="EC" id="2.5.1.58" evidence="4"/>
<dbReference type="PANTHER" id="PTHR11129:SF1">
    <property type="entry name" value="PROTEIN FARNESYLTRANSFERASE_GERANYLGERANYLTRANSFERASE TYPE-1 SUBUNIT ALPHA"/>
    <property type="match status" value="1"/>
</dbReference>
<evidence type="ECO:0000256" key="6">
    <source>
        <dbReference type="ARBA" id="ARBA00022679"/>
    </source>
</evidence>
<dbReference type="InterPro" id="IPR002088">
    <property type="entry name" value="Prenyl_trans_a"/>
</dbReference>
<name>A0A8S2S7Q8_9BILA</name>
<dbReference type="PANTHER" id="PTHR11129">
    <property type="entry name" value="PROTEIN FARNESYLTRANSFERASE ALPHA SUBUNIT/RAB GERANYLGERANYL TRANSFERASE ALPHA SUBUNIT"/>
    <property type="match status" value="1"/>
</dbReference>
<evidence type="ECO:0000256" key="1">
    <source>
        <dbReference type="ARBA" id="ARBA00001946"/>
    </source>
</evidence>
<evidence type="ECO:0000256" key="7">
    <source>
        <dbReference type="ARBA" id="ARBA00022737"/>
    </source>
</evidence>
<dbReference type="Pfam" id="PF01239">
    <property type="entry name" value="PPTA"/>
    <property type="match status" value="1"/>
</dbReference>
<dbReference type="EMBL" id="CAJNOK010026293">
    <property type="protein sequence ID" value="CAF1400712.1"/>
    <property type="molecule type" value="Genomic_DNA"/>
</dbReference>
<keyword evidence="6" id="KW-0808">Transferase</keyword>
<evidence type="ECO:0000313" key="16">
    <source>
        <dbReference type="Proteomes" id="UP000682733"/>
    </source>
</evidence>
<dbReference type="EMBL" id="CAJOBA010048023">
    <property type="protein sequence ID" value="CAF4208070.1"/>
    <property type="molecule type" value="Genomic_DNA"/>
</dbReference>
<evidence type="ECO:0000256" key="4">
    <source>
        <dbReference type="ARBA" id="ARBA00012702"/>
    </source>
</evidence>
<dbReference type="GO" id="GO:0005953">
    <property type="term" value="C:CAAX-protein geranylgeranyltransferase complex"/>
    <property type="evidence" value="ECO:0007669"/>
    <property type="project" value="TreeGrafter"/>
</dbReference>
<dbReference type="AlphaFoldDB" id="A0A8S2S7Q8"/>
<comment type="cofactor">
    <cofactor evidence="1">
        <name>Mg(2+)</name>
        <dbReference type="ChEBI" id="CHEBI:18420"/>
    </cofactor>
</comment>
<evidence type="ECO:0000256" key="12">
    <source>
        <dbReference type="ARBA" id="ARBA00043086"/>
    </source>
</evidence>
<dbReference type="Proteomes" id="UP000677228">
    <property type="component" value="Unassembled WGS sequence"/>
</dbReference>